<dbReference type="STRING" id="104421.E2A0S0"/>
<gene>
    <name evidence="3" type="ORF">EAG_11265</name>
</gene>
<dbReference type="AlphaFoldDB" id="E2A0S0"/>
<keyword evidence="2" id="KW-1133">Transmembrane helix</keyword>
<feature type="transmembrane region" description="Helical" evidence="2">
    <location>
        <begin position="76"/>
        <end position="93"/>
    </location>
</feature>
<keyword evidence="2 3" id="KW-0812">Transmembrane</keyword>
<dbReference type="Pfam" id="PF06979">
    <property type="entry name" value="TMEM70"/>
    <property type="match status" value="1"/>
</dbReference>
<keyword evidence="2" id="KW-0472">Membrane</keyword>
<organism evidence="4">
    <name type="scientific">Camponotus floridanus</name>
    <name type="common">Florida carpenter ant</name>
    <dbReference type="NCBI Taxonomy" id="104421"/>
    <lineage>
        <taxon>Eukaryota</taxon>
        <taxon>Metazoa</taxon>
        <taxon>Ecdysozoa</taxon>
        <taxon>Arthropoda</taxon>
        <taxon>Hexapoda</taxon>
        <taxon>Insecta</taxon>
        <taxon>Pterygota</taxon>
        <taxon>Neoptera</taxon>
        <taxon>Endopterygota</taxon>
        <taxon>Hymenoptera</taxon>
        <taxon>Apocrita</taxon>
        <taxon>Aculeata</taxon>
        <taxon>Formicoidea</taxon>
        <taxon>Formicidae</taxon>
        <taxon>Formicinae</taxon>
        <taxon>Camponotus</taxon>
    </lineage>
</organism>
<dbReference type="GO" id="GO:0031966">
    <property type="term" value="C:mitochondrial membrane"/>
    <property type="evidence" value="ECO:0007669"/>
    <property type="project" value="TreeGrafter"/>
</dbReference>
<name>E2A0S0_CAMFO</name>
<dbReference type="PANTHER" id="PTHR13281:SF0">
    <property type="entry name" value="TRANSMEMBRANE PROTEIN 70, MITOCHONDRIAL"/>
    <property type="match status" value="1"/>
</dbReference>
<dbReference type="PANTHER" id="PTHR13281">
    <property type="entry name" value="TRANSMEMBRANE PROTEIN 70, MITOCHONDRIAL"/>
    <property type="match status" value="1"/>
</dbReference>
<dbReference type="OrthoDB" id="156886at2759"/>
<accession>E2A0S0</accession>
<dbReference type="EMBL" id="GL435626">
    <property type="protein sequence ID" value="EFN72973.1"/>
    <property type="molecule type" value="Genomic_DNA"/>
</dbReference>
<protein>
    <submittedName>
        <fullName evidence="3">Transmembrane protein 70</fullName>
    </submittedName>
</protein>
<sequence length="233" mass="26597">MALILSVCAQKRFFFENFGNLRRALIYIMYNDCTVEKFSAAYNVKYLSTNNYQENSVGKTEIYYGTLTGQIKTLKIFSLLTSTGGLLAQPFLYSKAIESGNTGAVLGIFAFIGFLTITTPLLIHIITKKYVTHLYYDAKEDKYIANTYNLFVQTKELVFTPNDVVVPSVTGMFTSCIIKGIPLFLEQKFFYDSTHYIRIMGYDKPVDLKLNNKNTLNQTVTMDAEYKDHINKK</sequence>
<comment type="similarity">
    <text evidence="1">Belongs to the TMEM70 family.</text>
</comment>
<dbReference type="InParanoid" id="E2A0S0"/>
<dbReference type="Proteomes" id="UP000000311">
    <property type="component" value="Unassembled WGS sequence"/>
</dbReference>
<dbReference type="OMA" id="NQATDEY"/>
<dbReference type="GO" id="GO:0033615">
    <property type="term" value="P:mitochondrial proton-transporting ATP synthase complex assembly"/>
    <property type="evidence" value="ECO:0007669"/>
    <property type="project" value="TreeGrafter"/>
</dbReference>
<reference evidence="3 4" key="1">
    <citation type="journal article" date="2010" name="Science">
        <title>Genomic comparison of the ants Camponotus floridanus and Harpegnathos saltator.</title>
        <authorList>
            <person name="Bonasio R."/>
            <person name="Zhang G."/>
            <person name="Ye C."/>
            <person name="Mutti N.S."/>
            <person name="Fang X."/>
            <person name="Qin N."/>
            <person name="Donahue G."/>
            <person name="Yang P."/>
            <person name="Li Q."/>
            <person name="Li C."/>
            <person name="Zhang P."/>
            <person name="Huang Z."/>
            <person name="Berger S.L."/>
            <person name="Reinberg D."/>
            <person name="Wang J."/>
            <person name="Liebig J."/>
        </authorList>
    </citation>
    <scope>NUCLEOTIDE SEQUENCE [LARGE SCALE GENOMIC DNA]</scope>
    <source>
        <strain evidence="4">C129</strain>
    </source>
</reference>
<dbReference type="FunCoup" id="E2A0S0">
    <property type="interactions" value="928"/>
</dbReference>
<dbReference type="KEGG" id="cfo:105259014"/>
<evidence type="ECO:0000313" key="3">
    <source>
        <dbReference type="EMBL" id="EFN72973.1"/>
    </source>
</evidence>
<dbReference type="InterPro" id="IPR009724">
    <property type="entry name" value="TMEM70"/>
</dbReference>
<proteinExistence type="inferred from homology"/>
<feature type="transmembrane region" description="Helical" evidence="2">
    <location>
        <begin position="105"/>
        <end position="126"/>
    </location>
</feature>
<dbReference type="InterPro" id="IPR045325">
    <property type="entry name" value="TMEM70/TMEM186/TMEM223"/>
</dbReference>
<evidence type="ECO:0000256" key="1">
    <source>
        <dbReference type="ARBA" id="ARBA00005280"/>
    </source>
</evidence>
<evidence type="ECO:0000313" key="4">
    <source>
        <dbReference type="Proteomes" id="UP000000311"/>
    </source>
</evidence>
<evidence type="ECO:0000256" key="2">
    <source>
        <dbReference type="SAM" id="Phobius"/>
    </source>
</evidence>
<keyword evidence="4" id="KW-1185">Reference proteome</keyword>